<gene>
    <name evidence="2" type="ORF">PPENT_87.1.T1860021</name>
</gene>
<comment type="caution">
    <text evidence="2">The sequence shown here is derived from an EMBL/GenBank/DDBJ whole genome shotgun (WGS) entry which is preliminary data.</text>
</comment>
<organism evidence="2 3">
    <name type="scientific">Paramecium pentaurelia</name>
    <dbReference type="NCBI Taxonomy" id="43138"/>
    <lineage>
        <taxon>Eukaryota</taxon>
        <taxon>Sar</taxon>
        <taxon>Alveolata</taxon>
        <taxon>Ciliophora</taxon>
        <taxon>Intramacronucleata</taxon>
        <taxon>Oligohymenophorea</taxon>
        <taxon>Peniculida</taxon>
        <taxon>Parameciidae</taxon>
        <taxon>Paramecium</taxon>
    </lineage>
</organism>
<reference evidence="2" key="1">
    <citation type="submission" date="2021-01" db="EMBL/GenBank/DDBJ databases">
        <authorList>
            <consortium name="Genoscope - CEA"/>
            <person name="William W."/>
        </authorList>
    </citation>
    <scope>NUCLEOTIDE SEQUENCE</scope>
</reference>
<evidence type="ECO:0000313" key="2">
    <source>
        <dbReference type="EMBL" id="CAD8213803.1"/>
    </source>
</evidence>
<accession>A0A8S1YJP9</accession>
<sequence>MDINNYYKFQIKVHYVEKKTLDDYSKQLGLISDLNQILEKSEFNKNQNNIKQISVFNNVWMQIHSVNNMRLIINECQYSGFQILLLLDLFNLTFDLQLKINLVYTIKNQPMWKILLIYNMQVINAFEKFQDSCKEFKNNSNTYWILQTKNLLKNLKNTIKAQNQILTNLLQLQKKNQRIYLKF</sequence>
<evidence type="ECO:0000313" key="3">
    <source>
        <dbReference type="Proteomes" id="UP000689195"/>
    </source>
</evidence>
<feature type="coiled-coil region" evidence="1">
    <location>
        <begin position="145"/>
        <end position="172"/>
    </location>
</feature>
<keyword evidence="1" id="KW-0175">Coiled coil</keyword>
<protein>
    <submittedName>
        <fullName evidence="2">Uncharacterized protein</fullName>
    </submittedName>
</protein>
<proteinExistence type="predicted"/>
<keyword evidence="3" id="KW-1185">Reference proteome</keyword>
<name>A0A8S1YJP9_9CILI</name>
<dbReference type="AlphaFoldDB" id="A0A8S1YJP9"/>
<evidence type="ECO:0000256" key="1">
    <source>
        <dbReference type="SAM" id="Coils"/>
    </source>
</evidence>
<dbReference type="EMBL" id="CAJJDO010000186">
    <property type="protein sequence ID" value="CAD8213803.1"/>
    <property type="molecule type" value="Genomic_DNA"/>
</dbReference>
<dbReference type="Proteomes" id="UP000689195">
    <property type="component" value="Unassembled WGS sequence"/>
</dbReference>